<dbReference type="Gene3D" id="2.70.50.70">
    <property type="match status" value="1"/>
</dbReference>
<keyword evidence="9" id="KW-0503">Monooxygenase</keyword>
<keyword evidence="18" id="KW-0378">Hydrolase</keyword>
<evidence type="ECO:0000256" key="4">
    <source>
        <dbReference type="ARBA" id="ARBA00022723"/>
    </source>
</evidence>
<evidence type="ECO:0000256" key="14">
    <source>
        <dbReference type="ARBA" id="ARBA00045077"/>
    </source>
</evidence>
<keyword evidence="11" id="KW-0119">Carbohydrate metabolism</keyword>
<comment type="cofactor">
    <cofactor evidence="1">
        <name>Cu(2+)</name>
        <dbReference type="ChEBI" id="CHEBI:29036"/>
    </cofactor>
</comment>
<dbReference type="EMBL" id="ML119694">
    <property type="protein sequence ID" value="RPA79854.1"/>
    <property type="molecule type" value="Genomic_DNA"/>
</dbReference>
<dbReference type="AlphaFoldDB" id="A0A3N4IDQ9"/>
<evidence type="ECO:0000256" key="7">
    <source>
        <dbReference type="ARBA" id="ARBA00023002"/>
    </source>
</evidence>
<evidence type="ECO:0000256" key="8">
    <source>
        <dbReference type="ARBA" id="ARBA00023008"/>
    </source>
</evidence>
<dbReference type="EC" id="1.14.99.56" evidence="15"/>
<name>A0A3N4IDQ9_ASCIM</name>
<dbReference type="GO" id="GO:0030245">
    <property type="term" value="P:cellulose catabolic process"/>
    <property type="evidence" value="ECO:0007669"/>
    <property type="project" value="UniProtKB-KW"/>
</dbReference>
<evidence type="ECO:0000256" key="16">
    <source>
        <dbReference type="SAM" id="SignalP"/>
    </source>
</evidence>
<evidence type="ECO:0000313" key="19">
    <source>
        <dbReference type="Proteomes" id="UP000275078"/>
    </source>
</evidence>
<accession>A0A3N4IDQ9</accession>
<keyword evidence="12" id="KW-0624">Polysaccharide degradation</keyword>
<keyword evidence="5 16" id="KW-0732">Signal</keyword>
<keyword evidence="4" id="KW-0479">Metal-binding</keyword>
<dbReference type="GO" id="GO:0005576">
    <property type="term" value="C:extracellular region"/>
    <property type="evidence" value="ECO:0007669"/>
    <property type="project" value="UniProtKB-SubCell"/>
</dbReference>
<evidence type="ECO:0000256" key="2">
    <source>
        <dbReference type="ARBA" id="ARBA00004613"/>
    </source>
</evidence>
<dbReference type="InterPro" id="IPR049892">
    <property type="entry name" value="AA9"/>
</dbReference>
<comment type="subcellular location">
    <subcellularLocation>
        <location evidence="2">Secreted</location>
    </subcellularLocation>
</comment>
<dbReference type="GO" id="GO:0046872">
    <property type="term" value="F:metal ion binding"/>
    <property type="evidence" value="ECO:0007669"/>
    <property type="project" value="UniProtKB-KW"/>
</dbReference>
<sequence length="228" mass="24844">MKVAATALVVLASASQAFAHYRFNQLIANGQTYPDGKYIRKWTPYYWNGPIEDVSLPDIRCNANPQTADGTVDVAAGSTVGFRVDQDVIHPGPYTAYLAKAPTDINNWDGNGDWFKIWEQGPTAISSSGISWDMANREWTFKIPASTPSGQYLLRFEHIGLHGASNTNGAQFYMSCAQINVTGGGNGRPGPTIKFPGGYKATDPGVKINIYWPVPTQYIIPGPAVWRG</sequence>
<organism evidence="18 19">
    <name type="scientific">Ascobolus immersus RN42</name>
    <dbReference type="NCBI Taxonomy" id="1160509"/>
    <lineage>
        <taxon>Eukaryota</taxon>
        <taxon>Fungi</taxon>
        <taxon>Dikarya</taxon>
        <taxon>Ascomycota</taxon>
        <taxon>Pezizomycotina</taxon>
        <taxon>Pezizomycetes</taxon>
        <taxon>Pezizales</taxon>
        <taxon>Ascobolaceae</taxon>
        <taxon>Ascobolus</taxon>
    </lineage>
</organism>
<dbReference type="Pfam" id="PF03443">
    <property type="entry name" value="AA9"/>
    <property type="match status" value="1"/>
</dbReference>
<protein>
    <recommendedName>
        <fullName evidence="15">lytic cellulose monooxygenase (C4-dehydrogenating)</fullName>
        <ecNumber evidence="15">1.14.99.56</ecNumber>
    </recommendedName>
</protein>
<evidence type="ECO:0000256" key="10">
    <source>
        <dbReference type="ARBA" id="ARBA00023157"/>
    </source>
</evidence>
<evidence type="ECO:0000256" key="11">
    <source>
        <dbReference type="ARBA" id="ARBA00023277"/>
    </source>
</evidence>
<evidence type="ECO:0000313" key="18">
    <source>
        <dbReference type="EMBL" id="RPA79854.1"/>
    </source>
</evidence>
<keyword evidence="10" id="KW-1015">Disulfide bond</keyword>
<evidence type="ECO:0000256" key="5">
    <source>
        <dbReference type="ARBA" id="ARBA00022729"/>
    </source>
</evidence>
<keyword evidence="8" id="KW-0186">Copper</keyword>
<evidence type="ECO:0000256" key="1">
    <source>
        <dbReference type="ARBA" id="ARBA00001973"/>
    </source>
</evidence>
<evidence type="ECO:0000256" key="13">
    <source>
        <dbReference type="ARBA" id="ARBA00044502"/>
    </source>
</evidence>
<comment type="catalytic activity">
    <reaction evidence="14">
        <text>[(1-&gt;4)-beta-D-glucosyl]n+m + reduced acceptor + O2 = 4-dehydro-beta-D-glucosyl-[(1-&gt;4)-beta-D-glucosyl]n-1 + [(1-&gt;4)-beta-D-glucosyl]m + acceptor + H2O.</text>
        <dbReference type="EC" id="1.14.99.56"/>
    </reaction>
</comment>
<keyword evidence="7" id="KW-0560">Oxidoreductase</keyword>
<dbReference type="GO" id="GO:0004497">
    <property type="term" value="F:monooxygenase activity"/>
    <property type="evidence" value="ECO:0007669"/>
    <property type="project" value="UniProtKB-KW"/>
</dbReference>
<evidence type="ECO:0000259" key="17">
    <source>
        <dbReference type="Pfam" id="PF03443"/>
    </source>
</evidence>
<gene>
    <name evidence="18" type="ORF">BJ508DRAFT_415671</name>
</gene>
<feature type="signal peptide" evidence="16">
    <location>
        <begin position="1"/>
        <end position="19"/>
    </location>
</feature>
<evidence type="ECO:0000256" key="12">
    <source>
        <dbReference type="ARBA" id="ARBA00023326"/>
    </source>
</evidence>
<reference evidence="18 19" key="1">
    <citation type="journal article" date="2018" name="Nat. Ecol. Evol.">
        <title>Pezizomycetes genomes reveal the molecular basis of ectomycorrhizal truffle lifestyle.</title>
        <authorList>
            <person name="Murat C."/>
            <person name="Payen T."/>
            <person name="Noel B."/>
            <person name="Kuo A."/>
            <person name="Morin E."/>
            <person name="Chen J."/>
            <person name="Kohler A."/>
            <person name="Krizsan K."/>
            <person name="Balestrini R."/>
            <person name="Da Silva C."/>
            <person name="Montanini B."/>
            <person name="Hainaut M."/>
            <person name="Levati E."/>
            <person name="Barry K.W."/>
            <person name="Belfiori B."/>
            <person name="Cichocki N."/>
            <person name="Clum A."/>
            <person name="Dockter R.B."/>
            <person name="Fauchery L."/>
            <person name="Guy J."/>
            <person name="Iotti M."/>
            <person name="Le Tacon F."/>
            <person name="Lindquist E.A."/>
            <person name="Lipzen A."/>
            <person name="Malagnac F."/>
            <person name="Mello A."/>
            <person name="Molinier V."/>
            <person name="Miyauchi S."/>
            <person name="Poulain J."/>
            <person name="Riccioni C."/>
            <person name="Rubini A."/>
            <person name="Sitrit Y."/>
            <person name="Splivallo R."/>
            <person name="Traeger S."/>
            <person name="Wang M."/>
            <person name="Zifcakova L."/>
            <person name="Wipf D."/>
            <person name="Zambonelli A."/>
            <person name="Paolocci F."/>
            <person name="Nowrousian M."/>
            <person name="Ottonello S."/>
            <person name="Baldrian P."/>
            <person name="Spatafora J.W."/>
            <person name="Henrissat B."/>
            <person name="Nagy L.G."/>
            <person name="Aury J.M."/>
            <person name="Wincker P."/>
            <person name="Grigoriev I.V."/>
            <person name="Bonfante P."/>
            <person name="Martin F.M."/>
        </authorList>
    </citation>
    <scope>NUCLEOTIDE SEQUENCE [LARGE SCALE GENOMIC DNA]</scope>
    <source>
        <strain evidence="18 19">RN42</strain>
    </source>
</reference>
<evidence type="ECO:0000256" key="6">
    <source>
        <dbReference type="ARBA" id="ARBA00023001"/>
    </source>
</evidence>
<dbReference type="PANTHER" id="PTHR33353:SF10">
    <property type="entry name" value="ENDO-BETA-1,4-GLUCANASE D"/>
    <property type="match status" value="1"/>
</dbReference>
<keyword evidence="3" id="KW-0964">Secreted</keyword>
<dbReference type="InterPro" id="IPR005103">
    <property type="entry name" value="AA9_LPMO"/>
</dbReference>
<dbReference type="Proteomes" id="UP000275078">
    <property type="component" value="Unassembled WGS sequence"/>
</dbReference>
<feature type="chain" id="PRO_5017981526" description="lytic cellulose monooxygenase (C4-dehydrogenating)" evidence="16">
    <location>
        <begin position="20"/>
        <end position="228"/>
    </location>
</feature>
<dbReference type="CDD" id="cd21175">
    <property type="entry name" value="LPMO_AA9"/>
    <property type="match status" value="1"/>
</dbReference>
<dbReference type="STRING" id="1160509.A0A3N4IDQ9"/>
<evidence type="ECO:0000256" key="15">
    <source>
        <dbReference type="ARBA" id="ARBA00047174"/>
    </source>
</evidence>
<keyword evidence="6" id="KW-0136">Cellulose degradation</keyword>
<keyword evidence="19" id="KW-1185">Reference proteome</keyword>
<feature type="domain" description="Auxiliary Activity family 9 catalytic" evidence="17">
    <location>
        <begin position="20"/>
        <end position="218"/>
    </location>
</feature>
<dbReference type="OrthoDB" id="3496539at2759"/>
<evidence type="ECO:0000256" key="9">
    <source>
        <dbReference type="ARBA" id="ARBA00023033"/>
    </source>
</evidence>
<evidence type="ECO:0000256" key="3">
    <source>
        <dbReference type="ARBA" id="ARBA00022525"/>
    </source>
</evidence>
<comment type="similarity">
    <text evidence="13">Belongs to the polysaccharide monooxygenase AA9 family.</text>
</comment>
<dbReference type="PANTHER" id="PTHR33353">
    <property type="entry name" value="PUTATIVE (AFU_ORTHOLOGUE AFUA_1G12560)-RELATED"/>
    <property type="match status" value="1"/>
</dbReference>
<proteinExistence type="inferred from homology"/>
<dbReference type="GO" id="GO:0016787">
    <property type="term" value="F:hydrolase activity"/>
    <property type="evidence" value="ECO:0007669"/>
    <property type="project" value="UniProtKB-KW"/>
</dbReference>